<name>A0A6G1DLJ8_9ORYZ</name>
<keyword evidence="2" id="KW-1185">Reference proteome</keyword>
<dbReference type="AlphaFoldDB" id="A0A6G1DLJ8"/>
<organism evidence="1 2">
    <name type="scientific">Oryza meyeriana var. granulata</name>
    <dbReference type="NCBI Taxonomy" id="110450"/>
    <lineage>
        <taxon>Eukaryota</taxon>
        <taxon>Viridiplantae</taxon>
        <taxon>Streptophyta</taxon>
        <taxon>Embryophyta</taxon>
        <taxon>Tracheophyta</taxon>
        <taxon>Spermatophyta</taxon>
        <taxon>Magnoliopsida</taxon>
        <taxon>Liliopsida</taxon>
        <taxon>Poales</taxon>
        <taxon>Poaceae</taxon>
        <taxon>BOP clade</taxon>
        <taxon>Oryzoideae</taxon>
        <taxon>Oryzeae</taxon>
        <taxon>Oryzinae</taxon>
        <taxon>Oryza</taxon>
        <taxon>Oryza meyeriana</taxon>
    </lineage>
</organism>
<reference evidence="1 2" key="1">
    <citation type="submission" date="2019-11" db="EMBL/GenBank/DDBJ databases">
        <title>Whole genome sequence of Oryza granulata.</title>
        <authorList>
            <person name="Li W."/>
        </authorList>
    </citation>
    <scope>NUCLEOTIDE SEQUENCE [LARGE SCALE GENOMIC DNA]</scope>
    <source>
        <strain evidence="2">cv. Menghai</strain>
        <tissue evidence="1">Leaf</tissue>
    </source>
</reference>
<dbReference type="EMBL" id="SPHZ02000006">
    <property type="protein sequence ID" value="KAF0913281.1"/>
    <property type="molecule type" value="Genomic_DNA"/>
</dbReference>
<evidence type="ECO:0000313" key="1">
    <source>
        <dbReference type="EMBL" id="KAF0913281.1"/>
    </source>
</evidence>
<dbReference type="Proteomes" id="UP000479710">
    <property type="component" value="Unassembled WGS sequence"/>
</dbReference>
<comment type="caution">
    <text evidence="1">The sequence shown here is derived from an EMBL/GenBank/DDBJ whole genome shotgun (WGS) entry which is preliminary data.</text>
</comment>
<evidence type="ECO:0000313" key="2">
    <source>
        <dbReference type="Proteomes" id="UP000479710"/>
    </source>
</evidence>
<protein>
    <submittedName>
        <fullName evidence="1">Uncharacterized protein</fullName>
    </submittedName>
</protein>
<sequence length="61" mass="6649">MAGLELGKSIHRHLDGLGKGKLERREGIRESYAADRLRLRLGSFSALCDGSGPTRDPATRV</sequence>
<gene>
    <name evidence="1" type="ORF">E2562_021933</name>
</gene>
<proteinExistence type="predicted"/>
<accession>A0A6G1DLJ8</accession>